<comment type="function">
    <text evidence="14">Acts as a processive, ATP-dependent zinc metallopeptidase for both cytoplasmic and membrane proteins. Plays a role in the quality control of integral membrane proteins.</text>
</comment>
<evidence type="ECO:0000256" key="5">
    <source>
        <dbReference type="ARBA" id="ARBA00022723"/>
    </source>
</evidence>
<evidence type="ECO:0000256" key="8">
    <source>
        <dbReference type="ARBA" id="ARBA00022833"/>
    </source>
</evidence>
<dbReference type="Gene3D" id="1.10.8.60">
    <property type="match status" value="1"/>
</dbReference>
<dbReference type="Pfam" id="PF17862">
    <property type="entry name" value="AAA_lid_3"/>
    <property type="match status" value="1"/>
</dbReference>
<feature type="domain" description="AAA+ ATPase" evidence="17">
    <location>
        <begin position="309"/>
        <end position="448"/>
    </location>
</feature>
<dbReference type="EMBL" id="JACHXU010000035">
    <property type="protein sequence ID" value="MBB3210291.1"/>
    <property type="molecule type" value="Genomic_DNA"/>
</dbReference>
<dbReference type="SUPFAM" id="SSF140990">
    <property type="entry name" value="FtsH protease domain-like"/>
    <property type="match status" value="1"/>
</dbReference>
<dbReference type="Gene3D" id="1.20.58.760">
    <property type="entry name" value="Peptidase M41"/>
    <property type="match status" value="1"/>
</dbReference>
<keyword evidence="9 14" id="KW-0067">ATP-binding</keyword>
<feature type="transmembrane region" description="Helical" evidence="14">
    <location>
        <begin position="233"/>
        <end position="251"/>
    </location>
</feature>
<feature type="binding site" evidence="14">
    <location>
        <position position="616"/>
    </location>
    <ligand>
        <name>Zn(2+)</name>
        <dbReference type="ChEBI" id="CHEBI:29105"/>
        <note>catalytic</note>
    </ligand>
</feature>
<evidence type="ECO:0000256" key="4">
    <source>
        <dbReference type="ARBA" id="ARBA00022692"/>
    </source>
</evidence>
<dbReference type="Pfam" id="PF01434">
    <property type="entry name" value="Peptidase_M41"/>
    <property type="match status" value="1"/>
</dbReference>
<evidence type="ECO:0000256" key="9">
    <source>
        <dbReference type="ARBA" id="ARBA00022840"/>
    </source>
</evidence>
<dbReference type="NCBIfam" id="TIGR01241">
    <property type="entry name" value="FtsH_fam"/>
    <property type="match status" value="1"/>
</dbReference>
<evidence type="ECO:0000259" key="17">
    <source>
        <dbReference type="SMART" id="SM00382"/>
    </source>
</evidence>
<dbReference type="InterPro" id="IPR000642">
    <property type="entry name" value="Peptidase_M41"/>
</dbReference>
<keyword evidence="10 14" id="KW-1133">Transmembrane helix</keyword>
<comment type="similarity">
    <text evidence="13 14">In the central section; belongs to the AAA ATPase family.</text>
</comment>
<keyword evidence="6 14" id="KW-0547">Nucleotide-binding</keyword>
<name>A0A7W5H9N7_9BACT</name>
<dbReference type="FunFam" id="1.10.8.60:FF:000001">
    <property type="entry name" value="ATP-dependent zinc metalloprotease FtsH"/>
    <property type="match status" value="1"/>
</dbReference>
<keyword evidence="3 14" id="KW-0645">Protease</keyword>
<comment type="caution">
    <text evidence="18">The sequence shown here is derived from an EMBL/GenBank/DDBJ whole genome shotgun (WGS) entry which is preliminary data.</text>
</comment>
<proteinExistence type="inferred from homology"/>
<keyword evidence="11 14" id="KW-0482">Metalloprotease</keyword>
<comment type="subcellular location">
    <subcellularLocation>
        <location evidence="14">Cell membrane</location>
        <topology evidence="14">Multi-pass membrane protein</topology>
        <orientation evidence="14">Cytoplasmic side</orientation>
    </subcellularLocation>
    <subcellularLocation>
        <location evidence="1">Membrane</location>
    </subcellularLocation>
</comment>
<dbReference type="InterPro" id="IPR003959">
    <property type="entry name" value="ATPase_AAA_core"/>
</dbReference>
<comment type="similarity">
    <text evidence="2 14">In the C-terminal section; belongs to the peptidase M41 family.</text>
</comment>
<reference evidence="18 19" key="1">
    <citation type="submission" date="2020-08" db="EMBL/GenBank/DDBJ databases">
        <title>Genomic Encyclopedia of Type Strains, Phase III (KMG-III): the genomes of soil and plant-associated and newly described type strains.</title>
        <authorList>
            <person name="Whitman W."/>
        </authorList>
    </citation>
    <scope>NUCLEOTIDE SEQUENCE [LARGE SCALE GENOMIC DNA]</scope>
    <source>
        <strain evidence="18 19">CECT 8075</strain>
    </source>
</reference>
<keyword evidence="4 14" id="KW-0812">Transmembrane</keyword>
<dbReference type="InterPro" id="IPR003593">
    <property type="entry name" value="AAA+_ATPase"/>
</dbReference>
<dbReference type="CDD" id="cd19501">
    <property type="entry name" value="RecA-like_FtsH"/>
    <property type="match status" value="1"/>
</dbReference>
<dbReference type="PANTHER" id="PTHR23076">
    <property type="entry name" value="METALLOPROTEASE M41 FTSH"/>
    <property type="match status" value="1"/>
</dbReference>
<keyword evidence="5 14" id="KW-0479">Metal-binding</keyword>
<sequence>MSDNPKSSRGSSEHRGSGNIWFVLIVITVAVLVSAFLVSDDRKRLAYPDLKNLLAQTAQLREAAQEQRTQPVPATRTVNDEPSKSSATEPDSTGEVPSPNASDTETPSTDVASAADPESANEIAPATSVVKRDGVAVARIIVPGDDGKVSYEFSRPADIRVADDRITGKVDYRLLTGRPSDANLKPTRVEFLTIRGYPNDAIAADFIALLERSGVSWDNDRPSRFLENHWPELLMIGVLIALGIVMLRRMGGVGSPMSFSRSRGKLYSEDDLPTTFEDVAGIEEAVDEVREVVDFLRNSEKYQSLGGRIPKGVLLVGPPGTGKTLLARAIAGEAGVPFFSLSGSDFVEMFVGVGAARVRDMFTQATSRAPCIIFIDELDALGKSRSGSTVGGHDEREQTLNALLVEMDGFGSNSGVIVIAATNRPETLDPALLRPGRFDRHVLVDRPDVAGREQILSVHVKNVKLDESVELRRIASITSGFVGADLANLVNEAALLAARNERPAVGMEEFNDAVERVTAGLEKKNRVMNEDEKIRVAYHESGHALVAAALPNTDPVHKVSIIPRGLAALGYMMQRPESERFLMTKSELESQMKVMLAGTLAEEMIFQDISTGAQNDLERCTETARSMVMDYGMSRIGRINLRRSTRSPFLSNGGMGEYQVVHSEEMAKMIDKEVSRIVEDMLVQTREILQQRREVLEAVTQRLLEVEAIDSEELMRLIREHSAGPWLVPGTVNEKPKAKIVPRKTDDSVQSS</sequence>
<keyword evidence="18" id="KW-0131">Cell cycle</keyword>
<evidence type="ECO:0000256" key="6">
    <source>
        <dbReference type="ARBA" id="ARBA00022741"/>
    </source>
</evidence>
<evidence type="ECO:0000256" key="12">
    <source>
        <dbReference type="ARBA" id="ARBA00023136"/>
    </source>
</evidence>
<keyword evidence="7 14" id="KW-0378">Hydrolase</keyword>
<keyword evidence="18" id="KW-0132">Cell division</keyword>
<dbReference type="GO" id="GO:0005524">
    <property type="term" value="F:ATP binding"/>
    <property type="evidence" value="ECO:0007669"/>
    <property type="project" value="UniProtKB-UniRule"/>
</dbReference>
<dbReference type="RefSeq" id="WP_184309508.1">
    <property type="nucleotide sequence ID" value="NZ_JACHXU010000035.1"/>
</dbReference>
<accession>A0A7W5H9N7</accession>
<dbReference type="GO" id="GO:0004222">
    <property type="term" value="F:metalloendopeptidase activity"/>
    <property type="evidence" value="ECO:0007669"/>
    <property type="project" value="InterPro"/>
</dbReference>
<gene>
    <name evidence="14" type="primary">ftsH</name>
    <name evidence="18" type="ORF">FHS27_006138</name>
</gene>
<dbReference type="Gene3D" id="3.40.50.300">
    <property type="entry name" value="P-loop containing nucleotide triphosphate hydrolases"/>
    <property type="match status" value="1"/>
</dbReference>
<dbReference type="GO" id="GO:0051301">
    <property type="term" value="P:cell division"/>
    <property type="evidence" value="ECO:0007669"/>
    <property type="project" value="UniProtKB-KW"/>
</dbReference>
<organism evidence="18 19">
    <name type="scientific">Aporhodopirellula rubra</name>
    <dbReference type="NCBI Taxonomy" id="980271"/>
    <lineage>
        <taxon>Bacteria</taxon>
        <taxon>Pseudomonadati</taxon>
        <taxon>Planctomycetota</taxon>
        <taxon>Planctomycetia</taxon>
        <taxon>Pirellulales</taxon>
        <taxon>Pirellulaceae</taxon>
        <taxon>Aporhodopirellula</taxon>
    </lineage>
</organism>
<protein>
    <recommendedName>
        <fullName evidence="14">ATP-dependent zinc metalloprotease FtsH</fullName>
        <ecNumber evidence="14">3.4.24.-</ecNumber>
    </recommendedName>
</protein>
<dbReference type="GO" id="GO:0004176">
    <property type="term" value="F:ATP-dependent peptidase activity"/>
    <property type="evidence" value="ECO:0007669"/>
    <property type="project" value="InterPro"/>
</dbReference>
<evidence type="ECO:0000256" key="14">
    <source>
        <dbReference type="HAMAP-Rule" id="MF_01458"/>
    </source>
</evidence>
<evidence type="ECO:0000256" key="13">
    <source>
        <dbReference type="ARBA" id="ARBA00061570"/>
    </source>
</evidence>
<feature type="region of interest" description="Disordered" evidence="16">
    <location>
        <begin position="61"/>
        <end position="126"/>
    </location>
</feature>
<dbReference type="InterPro" id="IPR037219">
    <property type="entry name" value="Peptidase_M41-like"/>
</dbReference>
<comment type="cofactor">
    <cofactor evidence="14">
        <name>Zn(2+)</name>
        <dbReference type="ChEBI" id="CHEBI:29105"/>
    </cofactor>
    <text evidence="14">Binds 1 zinc ion per subunit.</text>
</comment>
<dbReference type="GO" id="GO:0030163">
    <property type="term" value="P:protein catabolic process"/>
    <property type="evidence" value="ECO:0007669"/>
    <property type="project" value="UniProtKB-UniRule"/>
</dbReference>
<evidence type="ECO:0000313" key="18">
    <source>
        <dbReference type="EMBL" id="MBB3210291.1"/>
    </source>
</evidence>
<dbReference type="SUPFAM" id="SSF52540">
    <property type="entry name" value="P-loop containing nucleoside triphosphate hydrolases"/>
    <property type="match status" value="1"/>
</dbReference>
<evidence type="ECO:0000256" key="11">
    <source>
        <dbReference type="ARBA" id="ARBA00023049"/>
    </source>
</evidence>
<dbReference type="PROSITE" id="PS00674">
    <property type="entry name" value="AAA"/>
    <property type="match status" value="1"/>
</dbReference>
<feature type="transmembrane region" description="Helical" evidence="14">
    <location>
        <begin position="20"/>
        <end position="38"/>
    </location>
</feature>
<evidence type="ECO:0000313" key="19">
    <source>
        <dbReference type="Proteomes" id="UP000536179"/>
    </source>
</evidence>
<evidence type="ECO:0000256" key="2">
    <source>
        <dbReference type="ARBA" id="ARBA00010044"/>
    </source>
</evidence>
<dbReference type="FunFam" id="3.40.50.300:FF:000001">
    <property type="entry name" value="ATP-dependent zinc metalloprotease FtsH"/>
    <property type="match status" value="1"/>
</dbReference>
<dbReference type="GO" id="GO:0008270">
    <property type="term" value="F:zinc ion binding"/>
    <property type="evidence" value="ECO:0007669"/>
    <property type="project" value="UniProtKB-UniRule"/>
</dbReference>
<feature type="binding site" evidence="14">
    <location>
        <position position="539"/>
    </location>
    <ligand>
        <name>Zn(2+)</name>
        <dbReference type="ChEBI" id="CHEBI:29105"/>
        <note>catalytic</note>
    </ligand>
</feature>
<keyword evidence="12 14" id="KW-0472">Membrane</keyword>
<dbReference type="Proteomes" id="UP000536179">
    <property type="component" value="Unassembled WGS sequence"/>
</dbReference>
<dbReference type="HAMAP" id="MF_01458">
    <property type="entry name" value="FtsH"/>
    <property type="match status" value="1"/>
</dbReference>
<evidence type="ECO:0000256" key="10">
    <source>
        <dbReference type="ARBA" id="ARBA00022989"/>
    </source>
</evidence>
<feature type="binding site" evidence="14">
    <location>
        <position position="543"/>
    </location>
    <ligand>
        <name>Zn(2+)</name>
        <dbReference type="ChEBI" id="CHEBI:29105"/>
        <note>catalytic</note>
    </ligand>
</feature>
<dbReference type="SMART" id="SM00382">
    <property type="entry name" value="AAA"/>
    <property type="match status" value="1"/>
</dbReference>
<dbReference type="FunFam" id="1.20.58.760:FF:000001">
    <property type="entry name" value="ATP-dependent zinc metalloprotease FtsH"/>
    <property type="match status" value="1"/>
</dbReference>
<keyword evidence="19" id="KW-1185">Reference proteome</keyword>
<keyword evidence="14" id="KW-1003">Cell membrane</keyword>
<evidence type="ECO:0000256" key="15">
    <source>
        <dbReference type="RuleBase" id="RU003651"/>
    </source>
</evidence>
<evidence type="ECO:0000256" key="3">
    <source>
        <dbReference type="ARBA" id="ARBA00022670"/>
    </source>
</evidence>
<dbReference type="InterPro" id="IPR041569">
    <property type="entry name" value="AAA_lid_3"/>
</dbReference>
<dbReference type="GO" id="GO:0005886">
    <property type="term" value="C:plasma membrane"/>
    <property type="evidence" value="ECO:0007669"/>
    <property type="project" value="UniProtKB-SubCell"/>
</dbReference>
<comment type="similarity">
    <text evidence="15">Belongs to the AAA ATPase family.</text>
</comment>
<feature type="binding site" evidence="14">
    <location>
        <begin position="317"/>
        <end position="324"/>
    </location>
    <ligand>
        <name>ATP</name>
        <dbReference type="ChEBI" id="CHEBI:30616"/>
    </ligand>
</feature>
<dbReference type="InterPro" id="IPR003960">
    <property type="entry name" value="ATPase_AAA_CS"/>
</dbReference>
<evidence type="ECO:0000256" key="16">
    <source>
        <dbReference type="SAM" id="MobiDB-lite"/>
    </source>
</evidence>
<dbReference type="EC" id="3.4.24.-" evidence="14"/>
<keyword evidence="8 14" id="KW-0862">Zinc</keyword>
<dbReference type="GO" id="GO:0016887">
    <property type="term" value="F:ATP hydrolysis activity"/>
    <property type="evidence" value="ECO:0007669"/>
    <property type="project" value="UniProtKB-UniRule"/>
</dbReference>
<dbReference type="PANTHER" id="PTHR23076:SF97">
    <property type="entry name" value="ATP-DEPENDENT ZINC METALLOPROTEASE YME1L1"/>
    <property type="match status" value="1"/>
</dbReference>
<feature type="compositionally biased region" description="Polar residues" evidence="16">
    <location>
        <begin position="99"/>
        <end position="111"/>
    </location>
</feature>
<comment type="subunit">
    <text evidence="14">Homohexamer.</text>
</comment>
<evidence type="ECO:0000256" key="7">
    <source>
        <dbReference type="ARBA" id="ARBA00022801"/>
    </source>
</evidence>
<dbReference type="GO" id="GO:0006508">
    <property type="term" value="P:proteolysis"/>
    <property type="evidence" value="ECO:0007669"/>
    <property type="project" value="UniProtKB-KW"/>
</dbReference>
<dbReference type="Pfam" id="PF00004">
    <property type="entry name" value="AAA"/>
    <property type="match status" value="1"/>
</dbReference>
<dbReference type="InterPro" id="IPR005936">
    <property type="entry name" value="FtsH"/>
</dbReference>
<evidence type="ECO:0000256" key="1">
    <source>
        <dbReference type="ARBA" id="ARBA00004370"/>
    </source>
</evidence>
<dbReference type="InterPro" id="IPR027417">
    <property type="entry name" value="P-loop_NTPase"/>
</dbReference>
<dbReference type="AlphaFoldDB" id="A0A7W5H9N7"/>
<feature type="active site" evidence="14">
    <location>
        <position position="540"/>
    </location>
</feature>